<dbReference type="Gene3D" id="2.30.40.10">
    <property type="entry name" value="Urease, subunit C, domain 1"/>
    <property type="match status" value="1"/>
</dbReference>
<dbReference type="GO" id="GO:0016787">
    <property type="term" value="F:hydrolase activity"/>
    <property type="evidence" value="ECO:0007669"/>
    <property type="project" value="UniProtKB-KW"/>
</dbReference>
<dbReference type="PANTHER" id="PTHR11271:SF6">
    <property type="entry name" value="GUANINE DEAMINASE"/>
    <property type="match status" value="1"/>
</dbReference>
<evidence type="ECO:0000256" key="4">
    <source>
        <dbReference type="ARBA" id="ARBA00022833"/>
    </source>
</evidence>
<dbReference type="Pfam" id="PF01979">
    <property type="entry name" value="Amidohydro_1"/>
    <property type="match status" value="1"/>
</dbReference>
<keyword evidence="3" id="KW-0378">Hydrolase</keyword>
<feature type="domain" description="Amidohydrolase-related" evidence="5">
    <location>
        <begin position="66"/>
        <end position="407"/>
    </location>
</feature>
<name>A0ABD0KAW8_9CAEN</name>
<dbReference type="PANTHER" id="PTHR11271">
    <property type="entry name" value="GUANINE DEAMINASE"/>
    <property type="match status" value="1"/>
</dbReference>
<keyword evidence="4" id="KW-0862">Zinc</keyword>
<dbReference type="InterPro" id="IPR051607">
    <property type="entry name" value="Metallo-dep_hydrolases"/>
</dbReference>
<dbReference type="GO" id="GO:0046872">
    <property type="term" value="F:metal ion binding"/>
    <property type="evidence" value="ECO:0007669"/>
    <property type="project" value="UniProtKB-KW"/>
</dbReference>
<comment type="caution">
    <text evidence="6">The sequence shown here is derived from an EMBL/GenBank/DDBJ whole genome shotgun (WGS) entry which is preliminary data.</text>
</comment>
<dbReference type="SUPFAM" id="SSF51338">
    <property type="entry name" value="Composite domain of metallo-dependent hydrolases"/>
    <property type="match status" value="1"/>
</dbReference>
<proteinExistence type="predicted"/>
<keyword evidence="2" id="KW-0479">Metal-binding</keyword>
<evidence type="ECO:0000313" key="7">
    <source>
        <dbReference type="Proteomes" id="UP001519460"/>
    </source>
</evidence>
<evidence type="ECO:0000256" key="3">
    <source>
        <dbReference type="ARBA" id="ARBA00022801"/>
    </source>
</evidence>
<organism evidence="6 7">
    <name type="scientific">Batillaria attramentaria</name>
    <dbReference type="NCBI Taxonomy" id="370345"/>
    <lineage>
        <taxon>Eukaryota</taxon>
        <taxon>Metazoa</taxon>
        <taxon>Spiralia</taxon>
        <taxon>Lophotrochozoa</taxon>
        <taxon>Mollusca</taxon>
        <taxon>Gastropoda</taxon>
        <taxon>Caenogastropoda</taxon>
        <taxon>Sorbeoconcha</taxon>
        <taxon>Cerithioidea</taxon>
        <taxon>Batillariidae</taxon>
        <taxon>Batillaria</taxon>
    </lineage>
</organism>
<comment type="cofactor">
    <cofactor evidence="1">
        <name>Zn(2+)</name>
        <dbReference type="ChEBI" id="CHEBI:29105"/>
    </cofactor>
</comment>
<sequence length="413" mass="45738">MAEDVVFCGTVVHATPSTPLELLENAILGVKQGKVVFLDRRDRLQQRLKEHEIDSECVQQLSRRQFLMPGLVDCHIHAPQLPIQGVGTDMGLLDWLNTYTFPTEARFKSPEFARDAHYQSVRRALQSGTTAACYFSTIHRETTTLLCDAVDDLGQRALVGKVNMDMSAPDYYRETTEQSVADTSPLVTPVITPRFAVSCTQELMTSLGQLAKERNVPIQLHPGKSTYTHVYDDAGLLGPNTILAHCVHVTDEELAILKERDCGVVHCACSNTTLRSGVMDMRRMLDHGIKLGLGTDVAGGYSPTILSAMRQASSEHGQQNGHTSDYQRLTMDEAFRLATLGGSTVLGMNCGNFEPGREFDALVIDPEVKDTPLDLFTCDTADTVVHKFLYTGDDRNMTQIYVQGRKVMDKTHN</sequence>
<gene>
    <name evidence="6" type="ORF">BaRGS_00024518</name>
</gene>
<dbReference type="EMBL" id="JACVVK020000213">
    <property type="protein sequence ID" value="KAK7484269.1"/>
    <property type="molecule type" value="Genomic_DNA"/>
</dbReference>
<dbReference type="Gene3D" id="3.20.20.140">
    <property type="entry name" value="Metal-dependent hydrolases"/>
    <property type="match status" value="1"/>
</dbReference>
<accession>A0ABD0KAW8</accession>
<dbReference type="InterPro" id="IPR006680">
    <property type="entry name" value="Amidohydro-rel"/>
</dbReference>
<dbReference type="InterPro" id="IPR011059">
    <property type="entry name" value="Metal-dep_hydrolase_composite"/>
</dbReference>
<dbReference type="Proteomes" id="UP001519460">
    <property type="component" value="Unassembled WGS sequence"/>
</dbReference>
<evidence type="ECO:0000256" key="1">
    <source>
        <dbReference type="ARBA" id="ARBA00001947"/>
    </source>
</evidence>
<dbReference type="SUPFAM" id="SSF51556">
    <property type="entry name" value="Metallo-dependent hydrolases"/>
    <property type="match status" value="1"/>
</dbReference>
<evidence type="ECO:0000256" key="2">
    <source>
        <dbReference type="ARBA" id="ARBA00022723"/>
    </source>
</evidence>
<reference evidence="6 7" key="1">
    <citation type="journal article" date="2023" name="Sci. Data">
        <title>Genome assembly of the Korean intertidal mud-creeper Batillaria attramentaria.</title>
        <authorList>
            <person name="Patra A.K."/>
            <person name="Ho P.T."/>
            <person name="Jun S."/>
            <person name="Lee S.J."/>
            <person name="Kim Y."/>
            <person name="Won Y.J."/>
        </authorList>
    </citation>
    <scope>NUCLEOTIDE SEQUENCE [LARGE SCALE GENOMIC DNA]</scope>
    <source>
        <strain evidence="6">Wonlab-2016</strain>
    </source>
</reference>
<keyword evidence="7" id="KW-1185">Reference proteome</keyword>
<dbReference type="AlphaFoldDB" id="A0ABD0KAW8"/>
<evidence type="ECO:0000259" key="5">
    <source>
        <dbReference type="Pfam" id="PF01979"/>
    </source>
</evidence>
<evidence type="ECO:0000313" key="6">
    <source>
        <dbReference type="EMBL" id="KAK7484269.1"/>
    </source>
</evidence>
<dbReference type="InterPro" id="IPR032466">
    <property type="entry name" value="Metal_Hydrolase"/>
</dbReference>
<protein>
    <recommendedName>
        <fullName evidence="5">Amidohydrolase-related domain-containing protein</fullName>
    </recommendedName>
</protein>